<evidence type="ECO:0000256" key="10">
    <source>
        <dbReference type="PROSITE-ProRule" id="PRU00175"/>
    </source>
</evidence>
<dbReference type="EC" id="2.3.2.27" evidence="11"/>
<keyword evidence="9 11" id="KW-0472">Membrane</keyword>
<protein>
    <recommendedName>
        <fullName evidence="11">E3 ubiquitin-protein ligase RMA</fullName>
        <ecNumber evidence="11">2.3.2.27</ecNumber>
    </recommendedName>
    <alternativeName>
        <fullName evidence="11">Protein RING membrane-anchor</fullName>
    </alternativeName>
    <alternativeName>
        <fullName evidence="11">RING-type E3 ubiquitin transferase RMA</fullName>
    </alternativeName>
</protein>
<dbReference type="Pfam" id="PF00097">
    <property type="entry name" value="zf-C3HC4"/>
    <property type="match status" value="1"/>
</dbReference>
<comment type="domain">
    <text evidence="11">The RING-type zinc finger domain is responsible for E3 ligase activity.</text>
</comment>
<dbReference type="InterPro" id="IPR013083">
    <property type="entry name" value="Znf_RING/FYVE/PHD"/>
</dbReference>
<dbReference type="Proteomes" id="UP000594263">
    <property type="component" value="Unplaced"/>
</dbReference>
<keyword evidence="6 10" id="KW-0863">Zinc-finger</keyword>
<keyword evidence="15" id="KW-1185">Reference proteome</keyword>
<dbReference type="Gramene" id="Kaladp0008s0868.1.v1.1">
    <property type="protein sequence ID" value="Kaladp0008s0868.1.v1.1.CDS.1"/>
    <property type="gene ID" value="Kaladp0008s0868.v1.1"/>
</dbReference>
<dbReference type="GO" id="GO:0061630">
    <property type="term" value="F:ubiquitin protein ligase activity"/>
    <property type="evidence" value="ECO:0007669"/>
    <property type="project" value="UniProtKB-UniRule"/>
</dbReference>
<evidence type="ECO:0000256" key="1">
    <source>
        <dbReference type="ARBA" id="ARBA00000900"/>
    </source>
</evidence>
<dbReference type="InterPro" id="IPR001841">
    <property type="entry name" value="Znf_RING"/>
</dbReference>
<dbReference type="PANTHER" id="PTHR12313">
    <property type="entry name" value="E3 UBIQUITIN-PROTEIN LIGASE RNF5-RELATED"/>
    <property type="match status" value="1"/>
</dbReference>
<keyword evidence="11" id="KW-0812">Transmembrane</keyword>
<sequence length="223" mass="24857">MAAQIGFDDVSLNQKYDMADEAGSSSEACNNGLECNICLDSAHEPVVTLCGHLYCWPCIYQWLDVQGSHDESHQEPKCPICKASISANALVPLYGRDDAGSRISEHGIRVPNRPTFNLRNLQQSRSSSHSTHGWERSGHHFASSSPPQLDQETLSVLLNPMVCKFGEMVYARIFGSSGSDASIYPHISSANPRIRRREKEVEKSLNRLSFFLLCCVLLCLFFF</sequence>
<dbReference type="GO" id="GO:0016567">
    <property type="term" value="P:protein ubiquitination"/>
    <property type="evidence" value="ECO:0007669"/>
    <property type="project" value="UniProtKB-UniPathway"/>
</dbReference>
<evidence type="ECO:0000256" key="2">
    <source>
        <dbReference type="ARBA" id="ARBA00004308"/>
    </source>
</evidence>
<comment type="pathway">
    <text evidence="3 11">Protein modification; protein ubiquitination.</text>
</comment>
<evidence type="ECO:0000256" key="11">
    <source>
        <dbReference type="RuleBase" id="RU369090"/>
    </source>
</evidence>
<dbReference type="SMART" id="SM00184">
    <property type="entry name" value="RING"/>
    <property type="match status" value="1"/>
</dbReference>
<organism evidence="14 15">
    <name type="scientific">Kalanchoe fedtschenkoi</name>
    <name type="common">Lavender scallops</name>
    <name type="synonym">South American air plant</name>
    <dbReference type="NCBI Taxonomy" id="63787"/>
    <lineage>
        <taxon>Eukaryota</taxon>
        <taxon>Viridiplantae</taxon>
        <taxon>Streptophyta</taxon>
        <taxon>Embryophyta</taxon>
        <taxon>Tracheophyta</taxon>
        <taxon>Spermatophyta</taxon>
        <taxon>Magnoliopsida</taxon>
        <taxon>eudicotyledons</taxon>
        <taxon>Gunneridae</taxon>
        <taxon>Pentapetalae</taxon>
        <taxon>Saxifragales</taxon>
        <taxon>Crassulaceae</taxon>
        <taxon>Kalanchoe</taxon>
    </lineage>
</organism>
<dbReference type="Gene3D" id="3.30.40.10">
    <property type="entry name" value="Zinc/RING finger domain, C3HC4 (zinc finger)"/>
    <property type="match status" value="1"/>
</dbReference>
<evidence type="ECO:0000313" key="15">
    <source>
        <dbReference type="Proteomes" id="UP000594263"/>
    </source>
</evidence>
<dbReference type="GO" id="GO:0005789">
    <property type="term" value="C:endoplasmic reticulum membrane"/>
    <property type="evidence" value="ECO:0007669"/>
    <property type="project" value="UniProtKB-SubCell"/>
</dbReference>
<proteinExistence type="predicted"/>
<feature type="region of interest" description="Disordered" evidence="12">
    <location>
        <begin position="127"/>
        <end position="147"/>
    </location>
</feature>
<evidence type="ECO:0000256" key="7">
    <source>
        <dbReference type="ARBA" id="ARBA00022786"/>
    </source>
</evidence>
<reference evidence="14" key="1">
    <citation type="submission" date="2021-01" db="UniProtKB">
        <authorList>
            <consortium name="EnsemblPlants"/>
        </authorList>
    </citation>
    <scope>IDENTIFICATION</scope>
</reference>
<evidence type="ECO:0000256" key="3">
    <source>
        <dbReference type="ARBA" id="ARBA00004906"/>
    </source>
</evidence>
<dbReference type="EnsemblPlants" id="Kaladp0008s0868.1.v1.1">
    <property type="protein sequence ID" value="Kaladp0008s0868.1.v1.1.CDS.1"/>
    <property type="gene ID" value="Kaladp0008s0868.v1.1"/>
</dbReference>
<keyword evidence="5 11" id="KW-0479">Metal-binding</keyword>
<dbReference type="GO" id="GO:0006511">
    <property type="term" value="P:ubiquitin-dependent protein catabolic process"/>
    <property type="evidence" value="ECO:0007669"/>
    <property type="project" value="UniProtKB-UniRule"/>
</dbReference>
<keyword evidence="8 11" id="KW-0862">Zinc</keyword>
<feature type="domain" description="RING-type" evidence="13">
    <location>
        <begin position="35"/>
        <end position="82"/>
    </location>
</feature>
<evidence type="ECO:0000256" key="9">
    <source>
        <dbReference type="ARBA" id="ARBA00023136"/>
    </source>
</evidence>
<keyword evidence="4 11" id="KW-0808">Transferase</keyword>
<dbReference type="UniPathway" id="UPA00143"/>
<keyword evidence="11" id="KW-1133">Transmembrane helix</keyword>
<evidence type="ECO:0000256" key="8">
    <source>
        <dbReference type="ARBA" id="ARBA00022833"/>
    </source>
</evidence>
<dbReference type="SUPFAM" id="SSF57850">
    <property type="entry name" value="RING/U-box"/>
    <property type="match status" value="1"/>
</dbReference>
<accession>A0A7N0REF5</accession>
<keyword evidence="11" id="KW-0256">Endoplasmic reticulum</keyword>
<keyword evidence="7 11" id="KW-0833">Ubl conjugation pathway</keyword>
<comment type="function">
    <text evidence="11">E3 ubiquitin-protein ligase.</text>
</comment>
<dbReference type="OMA" id="THGWERS"/>
<evidence type="ECO:0000256" key="6">
    <source>
        <dbReference type="ARBA" id="ARBA00022771"/>
    </source>
</evidence>
<evidence type="ECO:0000256" key="5">
    <source>
        <dbReference type="ARBA" id="ARBA00022723"/>
    </source>
</evidence>
<feature type="transmembrane region" description="Helical" evidence="11">
    <location>
        <begin position="205"/>
        <end position="222"/>
    </location>
</feature>
<evidence type="ECO:0000256" key="4">
    <source>
        <dbReference type="ARBA" id="ARBA00022679"/>
    </source>
</evidence>
<dbReference type="InterPro" id="IPR018957">
    <property type="entry name" value="Znf_C3HC4_RING-type"/>
</dbReference>
<comment type="catalytic activity">
    <reaction evidence="1 11">
        <text>S-ubiquitinyl-[E2 ubiquitin-conjugating enzyme]-L-cysteine + [acceptor protein]-L-lysine = [E2 ubiquitin-conjugating enzyme]-L-cysteine + N(6)-ubiquitinyl-[acceptor protein]-L-lysine.</text>
        <dbReference type="EC" id="2.3.2.27"/>
    </reaction>
</comment>
<evidence type="ECO:0000313" key="14">
    <source>
        <dbReference type="EnsemblPlants" id="Kaladp0008s0868.1.v1.1.CDS.1"/>
    </source>
</evidence>
<dbReference type="GO" id="GO:0008270">
    <property type="term" value="F:zinc ion binding"/>
    <property type="evidence" value="ECO:0007669"/>
    <property type="project" value="UniProtKB-KW"/>
</dbReference>
<dbReference type="InterPro" id="IPR017907">
    <property type="entry name" value="Znf_RING_CS"/>
</dbReference>
<dbReference type="PROSITE" id="PS00518">
    <property type="entry name" value="ZF_RING_1"/>
    <property type="match status" value="1"/>
</dbReference>
<name>A0A7N0REF5_KALFE</name>
<dbReference type="InterPro" id="IPR045103">
    <property type="entry name" value="RNF5/RNF185-like"/>
</dbReference>
<dbReference type="PROSITE" id="PS50089">
    <property type="entry name" value="ZF_RING_2"/>
    <property type="match status" value="1"/>
</dbReference>
<comment type="subcellular location">
    <subcellularLocation>
        <location evidence="2">Endomembrane system</location>
    </subcellularLocation>
    <subcellularLocation>
        <location evidence="11">Endoplasmic reticulum membrane</location>
        <topology evidence="11">Single-pass type IV membrane protein</topology>
    </subcellularLocation>
</comment>
<evidence type="ECO:0000256" key="12">
    <source>
        <dbReference type="SAM" id="MobiDB-lite"/>
    </source>
</evidence>
<evidence type="ECO:0000259" key="13">
    <source>
        <dbReference type="PROSITE" id="PS50089"/>
    </source>
</evidence>
<dbReference type="AlphaFoldDB" id="A0A7N0REF5"/>